<dbReference type="Pfam" id="PF13181">
    <property type="entry name" value="TPR_8"/>
    <property type="match status" value="1"/>
</dbReference>
<dbReference type="Pfam" id="PF07719">
    <property type="entry name" value="TPR_2"/>
    <property type="match status" value="1"/>
</dbReference>
<feature type="repeat" description="TPR" evidence="3">
    <location>
        <begin position="51"/>
        <end position="84"/>
    </location>
</feature>
<protein>
    <submittedName>
        <fullName evidence="4">Tetratricopeptide repeat-containing protein</fullName>
    </submittedName>
</protein>
<evidence type="ECO:0000256" key="3">
    <source>
        <dbReference type="PROSITE-ProRule" id="PRU00339"/>
    </source>
</evidence>
<dbReference type="AlphaFoldDB" id="A0A1I1KAK6"/>
<evidence type="ECO:0000256" key="1">
    <source>
        <dbReference type="ARBA" id="ARBA00022737"/>
    </source>
</evidence>
<evidence type="ECO:0000313" key="4">
    <source>
        <dbReference type="EMBL" id="SFC55123.1"/>
    </source>
</evidence>
<evidence type="ECO:0000313" key="5">
    <source>
        <dbReference type="Proteomes" id="UP000199438"/>
    </source>
</evidence>
<gene>
    <name evidence="4" type="ORF">SAMN04487907_105195</name>
</gene>
<accession>A0A1I1KAK6</accession>
<dbReference type="Gene3D" id="1.25.40.10">
    <property type="entry name" value="Tetratricopeptide repeat domain"/>
    <property type="match status" value="1"/>
</dbReference>
<dbReference type="SMART" id="SM00028">
    <property type="entry name" value="TPR"/>
    <property type="match status" value="2"/>
</dbReference>
<proteinExistence type="predicted"/>
<name>A0A1I1KAK6_9FLAO</name>
<dbReference type="PROSITE" id="PS50005">
    <property type="entry name" value="TPR"/>
    <property type="match status" value="2"/>
</dbReference>
<keyword evidence="5" id="KW-1185">Reference proteome</keyword>
<keyword evidence="1" id="KW-0677">Repeat</keyword>
<dbReference type="Proteomes" id="UP000199438">
    <property type="component" value="Unassembled WGS sequence"/>
</dbReference>
<dbReference type="InterPro" id="IPR013105">
    <property type="entry name" value="TPR_2"/>
</dbReference>
<dbReference type="STRING" id="1334022.SAMN04487907_105195"/>
<dbReference type="InterPro" id="IPR011990">
    <property type="entry name" value="TPR-like_helical_dom_sf"/>
</dbReference>
<keyword evidence="2 3" id="KW-0802">TPR repeat</keyword>
<dbReference type="EMBL" id="FOKV01000005">
    <property type="protein sequence ID" value="SFC55123.1"/>
    <property type="molecule type" value="Genomic_DNA"/>
</dbReference>
<sequence>MELKALFLFFILGCNFSIFGQENLKSMEFQLEQNNFTAALEILEENHSDSELGILYLGDINSHLKHWDEAISYYEKLVELYPNSALYNFKMGGAMGMKAMEINKFQAAFLIPDIKKYLEKAVALDPEHIESRRALAQLYLELPSVLGGGLDKSLAHTKKLEELNELDYRIAMAAIYAYKDKEEISGEMIKKAIEKSQTKPSLILRNYMYFELAQEAVRYKVAASEVDWLMKKYISGFNYLDLKTPAEAYLKLAQLSEKRGNKKAAIKYISKSLDYDAKAEIALELQEDIQDM</sequence>
<dbReference type="SUPFAM" id="SSF48452">
    <property type="entry name" value="TPR-like"/>
    <property type="match status" value="1"/>
</dbReference>
<feature type="repeat" description="TPR" evidence="3">
    <location>
        <begin position="246"/>
        <end position="279"/>
    </location>
</feature>
<evidence type="ECO:0000256" key="2">
    <source>
        <dbReference type="ARBA" id="ARBA00022803"/>
    </source>
</evidence>
<organism evidence="4 5">
    <name type="scientific">Zunongwangia mangrovi</name>
    <dbReference type="NCBI Taxonomy" id="1334022"/>
    <lineage>
        <taxon>Bacteria</taxon>
        <taxon>Pseudomonadati</taxon>
        <taxon>Bacteroidota</taxon>
        <taxon>Flavobacteriia</taxon>
        <taxon>Flavobacteriales</taxon>
        <taxon>Flavobacteriaceae</taxon>
        <taxon>Zunongwangia</taxon>
    </lineage>
</organism>
<reference evidence="5" key="1">
    <citation type="submission" date="2016-10" db="EMBL/GenBank/DDBJ databases">
        <authorList>
            <person name="Varghese N."/>
            <person name="Submissions S."/>
        </authorList>
    </citation>
    <scope>NUCLEOTIDE SEQUENCE [LARGE SCALE GENOMIC DNA]</scope>
    <source>
        <strain evidence="5">DSM 24499</strain>
    </source>
</reference>
<dbReference type="InterPro" id="IPR019734">
    <property type="entry name" value="TPR_rpt"/>
</dbReference>